<name>A0ABU8BHE5_9BRAD</name>
<evidence type="ECO:0000313" key="2">
    <source>
        <dbReference type="EMBL" id="MEH2557559.1"/>
    </source>
</evidence>
<accession>A0ABU8BHE5</accession>
<dbReference type="RefSeq" id="WP_334483883.1">
    <property type="nucleotide sequence ID" value="NZ_JAZHRV010000001.1"/>
</dbReference>
<reference evidence="2 3" key="1">
    <citation type="submission" date="2024-02" db="EMBL/GenBank/DDBJ databases">
        <title>Adaptive strategies in a cosmopolitan and abundant soil bacterium.</title>
        <authorList>
            <person name="Carini P."/>
        </authorList>
    </citation>
    <scope>NUCLEOTIDE SEQUENCE [LARGE SCALE GENOMIC DNA]</scope>
    <source>
        <strain evidence="2 3">AZCC 1608</strain>
    </source>
</reference>
<sequence length="105" mass="11383">MMKRLLVFVLAGALMAPTTGLASESAFSNDGARQAASKFPEKLPLLPIPHLETMPWMNFDWETKGPRVDTLLPPSFVVPAIPKDSAFANNDVFNTKQLLAGTGVK</sequence>
<dbReference type="Proteomes" id="UP001364224">
    <property type="component" value="Unassembled WGS sequence"/>
</dbReference>
<organism evidence="2 3">
    <name type="scientific">Bradyrhizobium algeriense</name>
    <dbReference type="NCBI Taxonomy" id="634784"/>
    <lineage>
        <taxon>Bacteria</taxon>
        <taxon>Pseudomonadati</taxon>
        <taxon>Pseudomonadota</taxon>
        <taxon>Alphaproteobacteria</taxon>
        <taxon>Hyphomicrobiales</taxon>
        <taxon>Nitrobacteraceae</taxon>
        <taxon>Bradyrhizobium</taxon>
    </lineage>
</organism>
<evidence type="ECO:0000256" key="1">
    <source>
        <dbReference type="SAM" id="SignalP"/>
    </source>
</evidence>
<comment type="caution">
    <text evidence="2">The sequence shown here is derived from an EMBL/GenBank/DDBJ whole genome shotgun (WGS) entry which is preliminary data.</text>
</comment>
<proteinExistence type="predicted"/>
<keyword evidence="1" id="KW-0732">Signal</keyword>
<feature type="signal peptide" evidence="1">
    <location>
        <begin position="1"/>
        <end position="22"/>
    </location>
</feature>
<keyword evidence="3" id="KW-1185">Reference proteome</keyword>
<protein>
    <submittedName>
        <fullName evidence="2">Uncharacterized protein</fullName>
    </submittedName>
</protein>
<dbReference type="EMBL" id="JAZHRV010000001">
    <property type="protein sequence ID" value="MEH2557559.1"/>
    <property type="molecule type" value="Genomic_DNA"/>
</dbReference>
<evidence type="ECO:0000313" key="3">
    <source>
        <dbReference type="Proteomes" id="UP001364224"/>
    </source>
</evidence>
<gene>
    <name evidence="2" type="ORF">V1286_005088</name>
</gene>
<feature type="chain" id="PRO_5047024333" evidence="1">
    <location>
        <begin position="23"/>
        <end position="105"/>
    </location>
</feature>